<dbReference type="GO" id="GO:0005829">
    <property type="term" value="C:cytosol"/>
    <property type="evidence" value="ECO:0007669"/>
    <property type="project" value="TreeGrafter"/>
</dbReference>
<keyword evidence="5" id="KW-1185">Reference proteome</keyword>
<dbReference type="Pfam" id="PF01156">
    <property type="entry name" value="IU_nuc_hydro"/>
    <property type="match status" value="1"/>
</dbReference>
<evidence type="ECO:0000313" key="5">
    <source>
        <dbReference type="Proteomes" id="UP000679848"/>
    </source>
</evidence>
<dbReference type="InterPro" id="IPR036452">
    <property type="entry name" value="Ribo_hydro-like"/>
</dbReference>
<dbReference type="KEGG" id="pfaa:MM59RIKEN_12930"/>
<dbReference type="GO" id="GO:0006152">
    <property type="term" value="P:purine nucleoside catabolic process"/>
    <property type="evidence" value="ECO:0007669"/>
    <property type="project" value="TreeGrafter"/>
</dbReference>
<name>A0A810Q7M7_9FIRM</name>
<keyword evidence="2" id="KW-0326">Glycosidase</keyword>
<keyword evidence="1 4" id="KW-0378">Hydrolase</keyword>
<gene>
    <name evidence="4" type="primary">rihA</name>
    <name evidence="4" type="ORF">MM59RIKEN_12930</name>
</gene>
<dbReference type="InterPro" id="IPR023186">
    <property type="entry name" value="IUNH"/>
</dbReference>
<dbReference type="InterPro" id="IPR015910">
    <property type="entry name" value="I/U_nuclsd_hydro_CS"/>
</dbReference>
<dbReference type="PANTHER" id="PTHR12304:SF4">
    <property type="entry name" value="URIDINE NUCLEOSIDASE"/>
    <property type="match status" value="1"/>
</dbReference>
<evidence type="ECO:0000256" key="2">
    <source>
        <dbReference type="ARBA" id="ARBA00023295"/>
    </source>
</evidence>
<dbReference type="Proteomes" id="UP000679848">
    <property type="component" value="Chromosome"/>
</dbReference>
<proteinExistence type="predicted"/>
<feature type="domain" description="Inosine/uridine-preferring nucleoside hydrolase" evidence="3">
    <location>
        <begin position="12"/>
        <end position="309"/>
    </location>
</feature>
<dbReference type="PANTHER" id="PTHR12304">
    <property type="entry name" value="INOSINE-URIDINE PREFERRING NUCLEOSIDE HYDROLASE"/>
    <property type="match status" value="1"/>
</dbReference>
<sequence>MIGSEYMKKRPIIFDCDPGHDDAIALVMALACPDWDIRAITTVGGNNTIQNVTNNALRILEVTGRTEIPVASGQAAPFLRELVQTGKFHGRTGMDGHSLPAPTITPVSEDAVGLMADILEKSETPVTLLVTGVFTNIATLLLSYPHLKQKISEISIMGGSYYRGNWSPVAEFNVWADPEAADVVMRAGIPFTLYGLDVTHQAYLRRDEYAALRTYQNPVADFIADLFDFFSKSCIEDRGHPGCLVHDACAVAGLMDPSLFRYMDTSAHMDLDGGITRGGCVIELRPQGWPRKEEVNAKVATWVDRPRFTRLLLDLCASYTHPQKGAGHEA</sequence>
<dbReference type="CDD" id="cd02651">
    <property type="entry name" value="nuc_hydro_IU_UC_XIUA"/>
    <property type="match status" value="1"/>
</dbReference>
<dbReference type="GO" id="GO:0045437">
    <property type="term" value="F:uridine nucleosidase activity"/>
    <property type="evidence" value="ECO:0007669"/>
    <property type="project" value="UniProtKB-ARBA"/>
</dbReference>
<dbReference type="AlphaFoldDB" id="A0A810Q7M7"/>
<evidence type="ECO:0000313" key="4">
    <source>
        <dbReference type="EMBL" id="BCK83974.1"/>
    </source>
</evidence>
<dbReference type="GO" id="GO:0008477">
    <property type="term" value="F:purine nucleosidase activity"/>
    <property type="evidence" value="ECO:0007669"/>
    <property type="project" value="TreeGrafter"/>
</dbReference>
<dbReference type="PROSITE" id="PS01247">
    <property type="entry name" value="IUNH"/>
    <property type="match status" value="1"/>
</dbReference>
<dbReference type="Gene3D" id="3.90.245.10">
    <property type="entry name" value="Ribonucleoside hydrolase-like"/>
    <property type="match status" value="1"/>
</dbReference>
<dbReference type="SUPFAM" id="SSF53590">
    <property type="entry name" value="Nucleoside hydrolase"/>
    <property type="match status" value="1"/>
</dbReference>
<accession>A0A810Q7M7</accession>
<evidence type="ECO:0000256" key="1">
    <source>
        <dbReference type="ARBA" id="ARBA00022801"/>
    </source>
</evidence>
<reference evidence="4" key="1">
    <citation type="submission" date="2020-09" db="EMBL/GenBank/DDBJ databases">
        <title>New species isolated from human feces.</title>
        <authorList>
            <person name="Kitahara M."/>
            <person name="Shigeno Y."/>
            <person name="Shime M."/>
            <person name="Matsumoto Y."/>
            <person name="Nakamura S."/>
            <person name="Motooka D."/>
            <person name="Fukuoka S."/>
            <person name="Nishikawa H."/>
            <person name="Benno Y."/>
        </authorList>
    </citation>
    <scope>NUCLEOTIDE SEQUENCE</scope>
    <source>
        <strain evidence="4">MM59</strain>
    </source>
</reference>
<protein>
    <submittedName>
        <fullName evidence="4">Pyrimidine-specific ribonucleoside hydrolase RihA</fullName>
    </submittedName>
</protein>
<dbReference type="EMBL" id="AP023420">
    <property type="protein sequence ID" value="BCK83974.1"/>
    <property type="molecule type" value="Genomic_DNA"/>
</dbReference>
<organism evidence="4 5">
    <name type="scientific">Pusillibacter faecalis</name>
    <dbReference type="NCBI Taxonomy" id="2714358"/>
    <lineage>
        <taxon>Bacteria</taxon>
        <taxon>Bacillati</taxon>
        <taxon>Bacillota</taxon>
        <taxon>Clostridia</taxon>
        <taxon>Eubacteriales</taxon>
        <taxon>Oscillospiraceae</taxon>
        <taxon>Pusillibacter</taxon>
    </lineage>
</organism>
<dbReference type="InterPro" id="IPR001910">
    <property type="entry name" value="Inosine/uridine_hydrolase_dom"/>
</dbReference>
<evidence type="ECO:0000259" key="3">
    <source>
        <dbReference type="Pfam" id="PF01156"/>
    </source>
</evidence>